<accession>A0A9Q8V8D4</accession>
<dbReference type="RefSeq" id="XP_047839235.1">
    <property type="nucleotide sequence ID" value="XM_047983265.1"/>
</dbReference>
<evidence type="ECO:0000256" key="4">
    <source>
        <dbReference type="ARBA" id="ARBA00022989"/>
    </source>
</evidence>
<dbReference type="Proteomes" id="UP000829364">
    <property type="component" value="Chromosome 2"/>
</dbReference>
<feature type="region of interest" description="Disordered" evidence="6">
    <location>
        <begin position="309"/>
        <end position="338"/>
    </location>
</feature>
<evidence type="ECO:0000256" key="2">
    <source>
        <dbReference type="ARBA" id="ARBA00009012"/>
    </source>
</evidence>
<dbReference type="KEGG" id="ptkz:JDV02_002260"/>
<dbReference type="GeneID" id="72064221"/>
<evidence type="ECO:0000313" key="8">
    <source>
        <dbReference type="EMBL" id="UNI15754.1"/>
    </source>
</evidence>
<dbReference type="GO" id="GO:0016020">
    <property type="term" value="C:membrane"/>
    <property type="evidence" value="ECO:0007669"/>
    <property type="project" value="UniProtKB-SubCell"/>
</dbReference>
<feature type="transmembrane region" description="Helical" evidence="7">
    <location>
        <begin position="355"/>
        <end position="375"/>
    </location>
</feature>
<evidence type="ECO:0000256" key="5">
    <source>
        <dbReference type="ARBA" id="ARBA00023136"/>
    </source>
</evidence>
<evidence type="ECO:0000313" key="9">
    <source>
        <dbReference type="Proteomes" id="UP000829364"/>
    </source>
</evidence>
<dbReference type="PANTHER" id="PTHR13353:SF5">
    <property type="entry name" value="TRANSMEMBRANE PROTEIN 19"/>
    <property type="match status" value="1"/>
</dbReference>
<dbReference type="InterPro" id="IPR002794">
    <property type="entry name" value="DUF92_TMEM19"/>
</dbReference>
<gene>
    <name evidence="8" type="ORF">JDV02_002260</name>
</gene>
<dbReference type="PANTHER" id="PTHR13353">
    <property type="entry name" value="TRANSMEMBRANE PROTEIN 19"/>
    <property type="match status" value="1"/>
</dbReference>
<feature type="transmembrane region" description="Helical" evidence="7">
    <location>
        <begin position="230"/>
        <end position="253"/>
    </location>
</feature>
<dbReference type="OrthoDB" id="30881at2759"/>
<name>A0A9Q8V8D4_9HYPO</name>
<feature type="transmembrane region" description="Helical" evidence="7">
    <location>
        <begin position="183"/>
        <end position="206"/>
    </location>
</feature>
<dbReference type="EMBL" id="CP086355">
    <property type="protein sequence ID" value="UNI15754.1"/>
    <property type="molecule type" value="Genomic_DNA"/>
</dbReference>
<reference evidence="8" key="1">
    <citation type="submission" date="2021-11" db="EMBL/GenBank/DDBJ databases">
        <title>Purpureocillium_takamizusanense_genome.</title>
        <authorList>
            <person name="Nguyen N.-H."/>
        </authorList>
    </citation>
    <scope>NUCLEOTIDE SEQUENCE</scope>
    <source>
        <strain evidence="8">PT3</strain>
    </source>
</reference>
<keyword evidence="9" id="KW-1185">Reference proteome</keyword>
<keyword evidence="5 7" id="KW-0472">Membrane</keyword>
<evidence type="ECO:0000256" key="6">
    <source>
        <dbReference type="SAM" id="MobiDB-lite"/>
    </source>
</evidence>
<comment type="subcellular location">
    <subcellularLocation>
        <location evidence="1">Membrane</location>
        <topology evidence="1">Multi-pass membrane protein</topology>
    </subcellularLocation>
</comment>
<sequence>MKPIVAVPATAALVLRAWKKKSLTPAGLVAATLTAVAHAYHPWNLPFVLLCVFFLAGTRVTHIKENVKATLTMHSRGTPGGEGPRTHVQVFANSLMASILTVLHAYQLRARAAALADSNTPNPKGSMCYSWGGDLLVIGIIANYAAVAADTFSSELGILAKSEPRLITSWNLRKVPRGTNGGVTLMGLAAGLFGSMVIVTAAMVFLPSCTAATAPALGGGMPWSLDQRRIFMGFLILWGALGSVLDSFLGGLFQRSVKDVRSGKIVEGEGGERVLVSASTNPIAGGSSTRAEAKAAALARADGKAKEKLNTSAVDDDEDEDRYSISNKHRKSSFGDQRPSRIVESGWDLLDNNDVNFLMASMMSIGAMAAASWYWGVPIDSVLRP</sequence>
<evidence type="ECO:0000256" key="7">
    <source>
        <dbReference type="SAM" id="Phobius"/>
    </source>
</evidence>
<dbReference type="AlphaFoldDB" id="A0A9Q8V8D4"/>
<keyword evidence="3 7" id="KW-0812">Transmembrane</keyword>
<keyword evidence="4 7" id="KW-1133">Transmembrane helix</keyword>
<evidence type="ECO:0000256" key="1">
    <source>
        <dbReference type="ARBA" id="ARBA00004141"/>
    </source>
</evidence>
<protein>
    <recommendedName>
        <fullName evidence="10">Transmembrane protein 19</fullName>
    </recommendedName>
</protein>
<organism evidence="8 9">
    <name type="scientific">Purpureocillium takamizusanense</name>
    <dbReference type="NCBI Taxonomy" id="2060973"/>
    <lineage>
        <taxon>Eukaryota</taxon>
        <taxon>Fungi</taxon>
        <taxon>Dikarya</taxon>
        <taxon>Ascomycota</taxon>
        <taxon>Pezizomycotina</taxon>
        <taxon>Sordariomycetes</taxon>
        <taxon>Hypocreomycetidae</taxon>
        <taxon>Hypocreales</taxon>
        <taxon>Ophiocordycipitaceae</taxon>
        <taxon>Purpureocillium</taxon>
    </lineage>
</organism>
<evidence type="ECO:0000256" key="3">
    <source>
        <dbReference type="ARBA" id="ARBA00022692"/>
    </source>
</evidence>
<comment type="similarity">
    <text evidence="2">Belongs to the TMEM19 family.</text>
</comment>
<evidence type="ECO:0008006" key="10">
    <source>
        <dbReference type="Google" id="ProtNLM"/>
    </source>
</evidence>
<feature type="transmembrane region" description="Helical" evidence="7">
    <location>
        <begin position="43"/>
        <end position="61"/>
    </location>
</feature>
<dbReference type="Pfam" id="PF01940">
    <property type="entry name" value="DUF92"/>
    <property type="match status" value="1"/>
</dbReference>
<proteinExistence type="inferred from homology"/>